<dbReference type="InterPro" id="IPR011990">
    <property type="entry name" value="TPR-like_helical_dom_sf"/>
</dbReference>
<protein>
    <submittedName>
        <fullName evidence="4">Uncharacterized protein</fullName>
    </submittedName>
</protein>
<dbReference type="AlphaFoldDB" id="A0A0E3H8I5"/>
<sequence length="977" mass="111767">MLDRIEEKIIIPRPQPEETTHIELGKMLYNIVFSGELGEYFNKRFNEVQDENCGLRLSLQFSEDVPEIAALPWEYLHDGEDFLITRRSILLSRLPAGVKKTESKPLDSVLRMLVVISSPEDPKIPPLNTEKEQEIILEALDKLQKEQKIKVDFTEDATFENVQGYLNEQEYHIVHFTGHGVSRNGKGYLVFETEDRKARLIDNKILTDLFSDMGMRLVVLSSCESAKGSNKEAFSDLASMLSKRRIPAVVAMQYSVLDDVAIQFAYTFYRTIASGKSVDIALKEARIAMKNSEKSNGFDFATPVLYLSDCNCVQVGDIKPEPAEFVFKPTMLSDLQVMKTGFVARKKELRILEKGFRSDIRRAAIIHGFGGMGKTVLATRLALKMNEYFDGVFGMKCTSTTRPEDILTRINNFLMMKGRFELNQILNQPEPLETKTFVLINTLNQLRFLIILDNFEDCLDEDRKEIESPELKTFLQQLLNNTYTGTKFIITTRYDFDPLEGRLPESIEHISLPELHFPQTNWLMNKYTELANLDIRKKKQIYDIIGGHPWTIGKFAKLSSVQGVDSLMLDLKPLKKELMEFTLLEKSFSKLDSEAKKLLIYASIYDEAVPVEALSWIIGDEKDESPSIVEPLQKLIQWGLISKEQEYDQTVYMEHTIVRNFAQDKLKEEGLDKKKLLIRAARYYENLVSQTGSLWDILKARDYYFEAEDFESASEIVESTSNLLIRWGHIELAMNLLNESINSTSGETKTNAEYTLATIYFHLGDLNTALKIYNNIRYKCEEWGDKNGFAGILHSLGMIHQDQGNYEEAVKLYNQSLKIAEELGNKSGIAHTLHNLGTIHQDQGNYEEAVKLYNQSLKIAEELGNKSGIASTLHQLGMIHQRQGNYEEAVKLYNQSLKIKEELGDKNGFAITLHQLGRINEEEGEYSSALRNYLISFSIFEQLNSPNKEIVARSLLILRDKMGEKEFDAEFERLVGE</sequence>
<dbReference type="Proteomes" id="UP000066529">
    <property type="component" value="Chromosome"/>
</dbReference>
<dbReference type="OrthoDB" id="137158at2157"/>
<dbReference type="STRING" id="523844.MSTHT_0656"/>
<dbReference type="SMART" id="SM00028">
    <property type="entry name" value="TPR"/>
    <property type="match status" value="5"/>
</dbReference>
<dbReference type="HOGENOM" id="CLU_004034_0_0_2"/>
<gene>
    <name evidence="4" type="ORF">MSTHT_0656</name>
</gene>
<dbReference type="Gene3D" id="3.40.50.300">
    <property type="entry name" value="P-loop containing nucleotide triphosphate hydrolases"/>
    <property type="match status" value="1"/>
</dbReference>
<dbReference type="InterPro" id="IPR007111">
    <property type="entry name" value="NACHT_NTPase"/>
</dbReference>
<reference evidence="4 5" key="1">
    <citation type="submission" date="2014-07" db="EMBL/GenBank/DDBJ databases">
        <title>Methanogenic archaea and the global carbon cycle.</title>
        <authorList>
            <person name="Henriksen J.R."/>
            <person name="Luke J."/>
            <person name="Reinhart S."/>
            <person name="Benedict M.N."/>
            <person name="Youngblut N.D."/>
            <person name="Metcalf M.E."/>
            <person name="Whitaker R.J."/>
            <person name="Metcalf W.W."/>
        </authorList>
    </citation>
    <scope>NUCLEOTIDE SEQUENCE [LARGE SCALE GENOMIC DNA]</scope>
    <source>
        <strain evidence="5">ATCC 43570 / DSM 1825 / OCM 12 / VKM B-1830 / TM-1</strain>
    </source>
</reference>
<dbReference type="GeneID" id="41601318"/>
<dbReference type="PANTHER" id="PTHR10098:SF108">
    <property type="entry name" value="TETRATRICOPEPTIDE REPEAT PROTEIN 28"/>
    <property type="match status" value="1"/>
</dbReference>
<evidence type="ECO:0000313" key="4">
    <source>
        <dbReference type="EMBL" id="AKB12414.1"/>
    </source>
</evidence>
<dbReference type="SUPFAM" id="SSF52540">
    <property type="entry name" value="P-loop containing nucleoside triphosphate hydrolases"/>
    <property type="match status" value="1"/>
</dbReference>
<dbReference type="RefSeq" id="WP_048166584.1">
    <property type="nucleotide sequence ID" value="NZ_CP009501.1"/>
</dbReference>
<dbReference type="Gene3D" id="1.25.40.10">
    <property type="entry name" value="Tetratricopeptide repeat domain"/>
    <property type="match status" value="2"/>
</dbReference>
<feature type="repeat" description="TPR" evidence="1">
    <location>
        <begin position="830"/>
        <end position="863"/>
    </location>
</feature>
<dbReference type="KEGG" id="mthr:MSTHT_0656"/>
<dbReference type="Pfam" id="PF13424">
    <property type="entry name" value="TPR_12"/>
    <property type="match status" value="2"/>
</dbReference>
<accession>A0A0E3H8I5</accession>
<feature type="domain" description="CHAT" evidence="3">
    <location>
        <begin position="56"/>
        <end position="295"/>
    </location>
</feature>
<dbReference type="PROSITE" id="PS50293">
    <property type="entry name" value="TPR_REGION"/>
    <property type="match status" value="3"/>
</dbReference>
<dbReference type="PANTHER" id="PTHR10098">
    <property type="entry name" value="RAPSYN-RELATED"/>
    <property type="match status" value="1"/>
</dbReference>
<name>A0A0E3H8I5_METTT</name>
<dbReference type="PATRIC" id="fig|523844.20.peg.839"/>
<evidence type="ECO:0000313" key="5">
    <source>
        <dbReference type="Proteomes" id="UP000066529"/>
    </source>
</evidence>
<evidence type="ECO:0000259" key="2">
    <source>
        <dbReference type="Pfam" id="PF05729"/>
    </source>
</evidence>
<proteinExistence type="predicted"/>
<keyword evidence="1" id="KW-0802">TPR repeat</keyword>
<dbReference type="InterPro" id="IPR027417">
    <property type="entry name" value="P-loop_NTPase"/>
</dbReference>
<dbReference type="SUPFAM" id="SSF48452">
    <property type="entry name" value="TPR-like"/>
    <property type="match status" value="2"/>
</dbReference>
<feature type="repeat" description="TPR" evidence="1">
    <location>
        <begin position="790"/>
        <end position="823"/>
    </location>
</feature>
<organism evidence="4 5">
    <name type="scientific">Methanosarcina thermophila (strain ATCC 43570 / DSM 1825 / OCM 12 / VKM B-1830 / TM-1)</name>
    <dbReference type="NCBI Taxonomy" id="523844"/>
    <lineage>
        <taxon>Archaea</taxon>
        <taxon>Methanobacteriati</taxon>
        <taxon>Methanobacteriota</taxon>
        <taxon>Stenosarchaea group</taxon>
        <taxon>Methanomicrobia</taxon>
        <taxon>Methanosarcinales</taxon>
        <taxon>Methanosarcinaceae</taxon>
        <taxon>Methanosarcina</taxon>
    </lineage>
</organism>
<dbReference type="InterPro" id="IPR024983">
    <property type="entry name" value="CHAT_dom"/>
</dbReference>
<dbReference type="Pfam" id="PF05729">
    <property type="entry name" value="NACHT"/>
    <property type="match status" value="1"/>
</dbReference>
<dbReference type="Pfam" id="PF12770">
    <property type="entry name" value="CHAT"/>
    <property type="match status" value="1"/>
</dbReference>
<dbReference type="PROSITE" id="PS50005">
    <property type="entry name" value="TPR"/>
    <property type="match status" value="3"/>
</dbReference>
<feature type="repeat" description="TPR" evidence="1">
    <location>
        <begin position="870"/>
        <end position="903"/>
    </location>
</feature>
<evidence type="ECO:0000256" key="1">
    <source>
        <dbReference type="PROSITE-ProRule" id="PRU00339"/>
    </source>
</evidence>
<evidence type="ECO:0000259" key="3">
    <source>
        <dbReference type="Pfam" id="PF12770"/>
    </source>
</evidence>
<dbReference type="InterPro" id="IPR019734">
    <property type="entry name" value="TPR_rpt"/>
</dbReference>
<dbReference type="EMBL" id="CP009501">
    <property type="protein sequence ID" value="AKB12414.1"/>
    <property type="molecule type" value="Genomic_DNA"/>
</dbReference>
<feature type="domain" description="NACHT" evidence="2">
    <location>
        <begin position="364"/>
        <end position="528"/>
    </location>
</feature>